<feature type="transmembrane region" description="Helical" evidence="2">
    <location>
        <begin position="866"/>
        <end position="887"/>
    </location>
</feature>
<feature type="transmembrane region" description="Helical" evidence="2">
    <location>
        <begin position="899"/>
        <end position="918"/>
    </location>
</feature>
<protein>
    <recommendedName>
        <fullName evidence="3">TmcB/TmcC TPR repeats domain-containing protein</fullName>
    </recommendedName>
</protein>
<feature type="transmembrane region" description="Helical" evidence="2">
    <location>
        <begin position="294"/>
        <end position="313"/>
    </location>
</feature>
<dbReference type="Pfam" id="PF25474">
    <property type="entry name" value="TPR_TmcB"/>
    <property type="match status" value="1"/>
</dbReference>
<feature type="transmembrane region" description="Helical" evidence="2">
    <location>
        <begin position="319"/>
        <end position="341"/>
    </location>
</feature>
<evidence type="ECO:0000256" key="1">
    <source>
        <dbReference type="SAM" id="MobiDB-lite"/>
    </source>
</evidence>
<organism evidence="4 5">
    <name type="scientific">Blepharisma stoltei</name>
    <dbReference type="NCBI Taxonomy" id="1481888"/>
    <lineage>
        <taxon>Eukaryota</taxon>
        <taxon>Sar</taxon>
        <taxon>Alveolata</taxon>
        <taxon>Ciliophora</taxon>
        <taxon>Postciliodesmatophora</taxon>
        <taxon>Heterotrichea</taxon>
        <taxon>Heterotrichida</taxon>
        <taxon>Blepharismidae</taxon>
        <taxon>Blepharisma</taxon>
    </lineage>
</organism>
<keyword evidence="5" id="KW-1185">Reference proteome</keyword>
<feature type="compositionally biased region" description="Basic and acidic residues" evidence="1">
    <location>
        <begin position="822"/>
        <end position="833"/>
    </location>
</feature>
<sequence>MLDEDIDAETRKLFFSNKAKSWKKSKLCKLKNVLLDNLGIVFKPLYDNKTRQRSQYLVEIIINTINCFQILSFTWYPNMPISNWNHNFLVWKVLSYFSIDNMCSEMSVVNACYYGALSYLGLCLLGFIAVCVLSYLKRNIPDFFIYLISNSWSFFATIGFLPSFVLFLCIWKYSTFSYTNGTEFSQMNINDWNFGTPGAVISIIGVLVLASGSLVYEWFTADICHYHATKNLISKSNSHGGVNILFFKMLIGLMYLFLGYLDIVWYETCIIIVCAAQGYSMFKINSYYNPIMNSIKISRSLTTCLWTLSFILGHWLDDAYVIIFLNICFVPTIFALSVYILSHRSEAKLKDLGSLKNQYEFELQYRHLLVNKNEKDCEKVLDLFIKANKISMFVKDKLMVAWEVNYCIWNMKNIRLAKIKFVKMKETKSSIEGDIQEWRIMKIMDKYQDNLSIFSYLIELDRAVKKDEKLCNLLIMMWNEIIAKSPKLERLEKLSHKIPGVILNTKKQYEVLIDMKNSNVLEKYGTLLNNILCDYEKGNTILTKMKIVQKAEKHHAVYDWDKGSILISANSNDFGKIVIINDKAAEILKDSKFDIIGSDFTDYVPPPFQYGHAEVAKAYIENCKCPDVTKPANLWVLDLEGFIKECELSISLTTYLSHMYFVVSINLLLSTRQVALISEDGCIYCHSYLFPSYIGVHRRMVKHEYIQDLLPSLNFPHITPFQPVSLNFSGHELIVVYCTEKIKARTINFILVVRDQKEITSWMEGEGVLQSETIINIMNSSIANEINFQLLAAENEKVKFSFEDDNEQAANQTVEELLPTHSGDKKLKDDKPIDSSSAQNSSSQGNQNRGKVIINQLERTLKQFKIILILTIAAMVAMNIAIFIYIYDAVSHSLSVTVFDHLGVIFFRFISVAGYARVVDYSIFMNSSIEKNINIFNRATNDLDSIEDSILSDYEWWSYCKGSEIVNENLLNVWNFENEPKQNKMNLNDATNLYLTNARLFSKNAANSVDYKKQLMFLFANGLGDMVMQTNSSLSDLVDCEINRISQISNSIVIYLFIGISILGLCAIGLAGGIWFINKKYNDIWNFIRTITSASYFDLKSTCIDRLLLAHGVDYFSESDFPKKAFQEPLKFKVYWKYLKWLSVFFVTSTIYYIIVHAFLYSRCESLLKNRPIELTNYIQRRVSLSKIELWSREVELENTSISIQNLFPTSFDFKDPSKERDEALTFLKYTSWVLEVNIPTMYKSMKELVFVDGNSSTYYTQYGNYAAINIFAFDGLALQYNTDLESNMVWTDNLISLKISLQNNYQIINENSKKVITDERNLISYSVVVYSIFTVFLYFLFYLPILSRETKNLERFQTIVSLIPDASKAKRRKDT</sequence>
<reference evidence="4" key="1">
    <citation type="submission" date="2021-09" db="EMBL/GenBank/DDBJ databases">
        <authorList>
            <consortium name="AG Swart"/>
            <person name="Singh M."/>
            <person name="Singh A."/>
            <person name="Seah K."/>
            <person name="Emmerich C."/>
        </authorList>
    </citation>
    <scope>NUCLEOTIDE SEQUENCE</scope>
    <source>
        <strain evidence="4">ATCC30299</strain>
    </source>
</reference>
<feature type="transmembrane region" description="Helical" evidence="2">
    <location>
        <begin position="264"/>
        <end position="282"/>
    </location>
</feature>
<dbReference type="EMBL" id="CAJZBQ010000058">
    <property type="protein sequence ID" value="CAG9334495.1"/>
    <property type="molecule type" value="Genomic_DNA"/>
</dbReference>
<evidence type="ECO:0000259" key="3">
    <source>
        <dbReference type="Pfam" id="PF25474"/>
    </source>
</evidence>
<evidence type="ECO:0000313" key="5">
    <source>
        <dbReference type="Proteomes" id="UP001162131"/>
    </source>
</evidence>
<keyword evidence="2" id="KW-0472">Membrane</keyword>
<feature type="transmembrane region" description="Helical" evidence="2">
    <location>
        <begin position="1052"/>
        <end position="1077"/>
    </location>
</feature>
<feature type="transmembrane region" description="Helical" evidence="2">
    <location>
        <begin position="194"/>
        <end position="219"/>
    </location>
</feature>
<name>A0AAU9KB65_9CILI</name>
<feature type="transmembrane region" description="Helical" evidence="2">
    <location>
        <begin position="1323"/>
        <end position="1346"/>
    </location>
</feature>
<feature type="transmembrane region" description="Helical" evidence="2">
    <location>
        <begin position="56"/>
        <end position="76"/>
    </location>
</feature>
<proteinExistence type="predicted"/>
<dbReference type="InterPro" id="IPR052994">
    <property type="entry name" value="Tiny_macrocysts_regulators"/>
</dbReference>
<feature type="compositionally biased region" description="Low complexity" evidence="1">
    <location>
        <begin position="835"/>
        <end position="847"/>
    </location>
</feature>
<feature type="transmembrane region" description="Helical" evidence="2">
    <location>
        <begin position="1138"/>
        <end position="1161"/>
    </location>
</feature>
<evidence type="ECO:0000313" key="4">
    <source>
        <dbReference type="EMBL" id="CAG9334495.1"/>
    </source>
</evidence>
<dbReference type="PANTHER" id="PTHR31600">
    <property type="entry name" value="TINY MACROCYSTS PROTEIN B-RELATED"/>
    <property type="match status" value="1"/>
</dbReference>
<comment type="caution">
    <text evidence="4">The sequence shown here is derived from an EMBL/GenBank/DDBJ whole genome shotgun (WGS) entry which is preliminary data.</text>
</comment>
<feature type="region of interest" description="Disordered" evidence="1">
    <location>
        <begin position="821"/>
        <end position="847"/>
    </location>
</feature>
<evidence type="ECO:0000256" key="2">
    <source>
        <dbReference type="SAM" id="Phobius"/>
    </source>
</evidence>
<gene>
    <name evidence="4" type="ORF">BSTOLATCC_MIC61109</name>
</gene>
<dbReference type="PANTHER" id="PTHR31600:SF2">
    <property type="entry name" value="GAMETE ENRICHED GENE 10 PROTEIN-RELATED"/>
    <property type="match status" value="1"/>
</dbReference>
<feature type="transmembrane region" description="Helical" evidence="2">
    <location>
        <begin position="116"/>
        <end position="136"/>
    </location>
</feature>
<dbReference type="InterPro" id="IPR057352">
    <property type="entry name" value="TPR_TmcB/C"/>
</dbReference>
<feature type="transmembrane region" description="Helical" evidence="2">
    <location>
        <begin position="240"/>
        <end position="258"/>
    </location>
</feature>
<accession>A0AAU9KB65</accession>
<dbReference type="Proteomes" id="UP001162131">
    <property type="component" value="Unassembled WGS sequence"/>
</dbReference>
<keyword evidence="2" id="KW-0812">Transmembrane</keyword>
<feature type="domain" description="TmcB/TmcC TPR repeats" evidence="3">
    <location>
        <begin position="446"/>
        <end position="553"/>
    </location>
</feature>
<keyword evidence="2" id="KW-1133">Transmembrane helix</keyword>
<feature type="transmembrane region" description="Helical" evidence="2">
    <location>
        <begin position="143"/>
        <end position="174"/>
    </location>
</feature>